<reference evidence="14" key="2">
    <citation type="submission" date="2025-08" db="UniProtKB">
        <authorList>
            <consortium name="Ensembl"/>
        </authorList>
    </citation>
    <scope>IDENTIFICATION</scope>
</reference>
<evidence type="ECO:0000256" key="3">
    <source>
        <dbReference type="ARBA" id="ARBA00004619"/>
    </source>
</evidence>
<dbReference type="InterPro" id="IPR015720">
    <property type="entry name" value="Emp24-like"/>
</dbReference>
<dbReference type="AlphaFoldDB" id="A0A3P8W2I6"/>
<keyword evidence="9 11" id="KW-0472">Membrane</keyword>
<dbReference type="FunCoup" id="A0A3P8W2I6">
    <property type="interactions" value="29"/>
</dbReference>
<reference evidence="14 15" key="1">
    <citation type="journal article" date="2014" name="Nat. Genet.">
        <title>Whole-genome sequence of a flatfish provides insights into ZW sex chromosome evolution and adaptation to a benthic lifestyle.</title>
        <authorList>
            <person name="Chen S."/>
            <person name="Zhang G."/>
            <person name="Shao C."/>
            <person name="Huang Q."/>
            <person name="Liu G."/>
            <person name="Zhang P."/>
            <person name="Song W."/>
            <person name="An N."/>
            <person name="Chalopin D."/>
            <person name="Volff J.N."/>
            <person name="Hong Y."/>
            <person name="Li Q."/>
            <person name="Sha Z."/>
            <person name="Zhou H."/>
            <person name="Xie M."/>
            <person name="Yu Q."/>
            <person name="Liu Y."/>
            <person name="Xiang H."/>
            <person name="Wang N."/>
            <person name="Wu K."/>
            <person name="Yang C."/>
            <person name="Zhou Q."/>
            <person name="Liao X."/>
            <person name="Yang L."/>
            <person name="Hu Q."/>
            <person name="Zhang J."/>
            <person name="Meng L."/>
            <person name="Jin L."/>
            <person name="Tian Y."/>
            <person name="Lian J."/>
            <person name="Yang J."/>
            <person name="Miao G."/>
            <person name="Liu S."/>
            <person name="Liang Z."/>
            <person name="Yan F."/>
            <person name="Li Y."/>
            <person name="Sun B."/>
            <person name="Zhang H."/>
            <person name="Zhang J."/>
            <person name="Zhu Y."/>
            <person name="Du M."/>
            <person name="Zhao Y."/>
            <person name="Schartl M."/>
            <person name="Tang Q."/>
            <person name="Wang J."/>
        </authorList>
    </citation>
    <scope>NUCLEOTIDE SEQUENCE</scope>
</reference>
<evidence type="ECO:0000256" key="2">
    <source>
        <dbReference type="ARBA" id="ARBA00004151"/>
    </source>
</evidence>
<evidence type="ECO:0000256" key="9">
    <source>
        <dbReference type="ARBA" id="ARBA00023136"/>
    </source>
</evidence>
<reference evidence="14" key="3">
    <citation type="submission" date="2025-09" db="UniProtKB">
        <authorList>
            <consortium name="Ensembl"/>
        </authorList>
    </citation>
    <scope>IDENTIFICATION</scope>
</reference>
<evidence type="ECO:0000313" key="15">
    <source>
        <dbReference type="Proteomes" id="UP000265120"/>
    </source>
</evidence>
<protein>
    <submittedName>
        <fullName evidence="14">Transmembrane p24 trafficking protein 3</fullName>
    </submittedName>
</protein>
<evidence type="ECO:0000256" key="7">
    <source>
        <dbReference type="ARBA" id="ARBA00022824"/>
    </source>
</evidence>
<dbReference type="OMA" id="AESQTWY"/>
<evidence type="ECO:0000256" key="8">
    <source>
        <dbReference type="ARBA" id="ARBA00022989"/>
    </source>
</evidence>
<accession>A0A3P8W2I6</accession>
<dbReference type="GeneID" id="103379376"/>
<feature type="chain" id="PRO_5018096466" evidence="12">
    <location>
        <begin position="20"/>
        <end position="209"/>
    </location>
</feature>
<dbReference type="CTD" id="23423"/>
<dbReference type="OrthoDB" id="62956at2759"/>
<evidence type="ECO:0000256" key="10">
    <source>
        <dbReference type="RuleBase" id="RU003827"/>
    </source>
</evidence>
<evidence type="ECO:0000256" key="12">
    <source>
        <dbReference type="SAM" id="SignalP"/>
    </source>
</evidence>
<evidence type="ECO:0000256" key="11">
    <source>
        <dbReference type="SAM" id="Phobius"/>
    </source>
</evidence>
<organism evidence="14 15">
    <name type="scientific">Cynoglossus semilaevis</name>
    <name type="common">Tongue sole</name>
    <dbReference type="NCBI Taxonomy" id="244447"/>
    <lineage>
        <taxon>Eukaryota</taxon>
        <taxon>Metazoa</taxon>
        <taxon>Chordata</taxon>
        <taxon>Craniata</taxon>
        <taxon>Vertebrata</taxon>
        <taxon>Euteleostomi</taxon>
        <taxon>Actinopterygii</taxon>
        <taxon>Neopterygii</taxon>
        <taxon>Teleostei</taxon>
        <taxon>Neoteleostei</taxon>
        <taxon>Acanthomorphata</taxon>
        <taxon>Carangaria</taxon>
        <taxon>Pleuronectiformes</taxon>
        <taxon>Pleuronectoidei</taxon>
        <taxon>Cynoglossidae</taxon>
        <taxon>Cynoglossinae</taxon>
        <taxon>Cynoglossus</taxon>
    </lineage>
</organism>
<dbReference type="STRING" id="244447.ENSCSEP00000018810"/>
<dbReference type="Pfam" id="PF01105">
    <property type="entry name" value="EMP24_GP25L"/>
    <property type="match status" value="1"/>
</dbReference>
<sequence length="209" mass="24143">MNCLLSLASLLLQFWVIFGTEVTFELPDNEKQCFYEELDQNIRFDVTFQVIAGGNYDVDCFVTDPQNNVLYNERKRQYDTFSHVTSMKGVYKVCFSNEFSSFSHKMVYLEFRAGEEDPLMPEMARTTALTQLESSCVSIHENLKVVTNSQNRYRVREAYDRLKAERLLVRVNYWSMGETVFLFVIGIGQVMLLKSFFSEKKGGSVAATT</sequence>
<feature type="domain" description="GOLD" evidence="13">
    <location>
        <begin position="31"/>
        <end position="113"/>
    </location>
</feature>
<keyword evidence="5 10" id="KW-0812">Transmembrane</keyword>
<dbReference type="KEGG" id="csem:103379376"/>
<feature type="transmembrane region" description="Helical" evidence="11">
    <location>
        <begin position="173"/>
        <end position="193"/>
    </location>
</feature>
<dbReference type="GO" id="GO:0005789">
    <property type="term" value="C:endoplasmic reticulum membrane"/>
    <property type="evidence" value="ECO:0007669"/>
    <property type="project" value="UniProtKB-SubCell"/>
</dbReference>
<feature type="signal peptide" evidence="12">
    <location>
        <begin position="1"/>
        <end position="19"/>
    </location>
</feature>
<dbReference type="PANTHER" id="PTHR22811">
    <property type="entry name" value="TRANSMEMBRANE EMP24 DOMAIN-CONTAINING PROTEIN"/>
    <property type="match status" value="1"/>
</dbReference>
<evidence type="ECO:0000256" key="4">
    <source>
        <dbReference type="ARBA" id="ARBA00007104"/>
    </source>
</evidence>
<dbReference type="GO" id="GO:0033116">
    <property type="term" value="C:endoplasmic reticulum-Golgi intermediate compartment membrane"/>
    <property type="evidence" value="ECO:0007669"/>
    <property type="project" value="UniProtKB-SubCell"/>
</dbReference>
<evidence type="ECO:0000256" key="5">
    <source>
        <dbReference type="ARBA" id="ARBA00022692"/>
    </source>
</evidence>
<comment type="similarity">
    <text evidence="4 10">Belongs to the EMP24/GP25L family.</text>
</comment>
<dbReference type="SMART" id="SM01190">
    <property type="entry name" value="EMP24_GP25L"/>
    <property type="match status" value="1"/>
</dbReference>
<keyword evidence="8 11" id="KW-1133">Transmembrane helix</keyword>
<dbReference type="InterPro" id="IPR036598">
    <property type="entry name" value="GOLD_dom_sf"/>
</dbReference>
<comment type="subcellular location">
    <subcellularLocation>
        <location evidence="1">Endoplasmic reticulum membrane</location>
        <topology evidence="1">Single-pass type I membrane protein</topology>
    </subcellularLocation>
    <subcellularLocation>
        <location evidence="2">Endoplasmic reticulum-Golgi intermediate compartment membrane</location>
        <topology evidence="2">Single-pass type I membrane protein</topology>
    </subcellularLocation>
    <subcellularLocation>
        <location evidence="3">Golgi apparatus</location>
        <location evidence="3">cis-Golgi network membrane</location>
        <topology evidence="3">Single-pass type I membrane protein</topology>
    </subcellularLocation>
    <subcellularLocation>
        <location evidence="10">Membrane</location>
        <topology evidence="10">Single-pass type I membrane protein</topology>
    </subcellularLocation>
</comment>
<dbReference type="RefSeq" id="XP_008309136.1">
    <property type="nucleotide sequence ID" value="XM_008310914.3"/>
</dbReference>
<name>A0A3P8W2I6_CYNSE</name>
<dbReference type="Ensembl" id="ENSCSET00000019044.1">
    <property type="protein sequence ID" value="ENSCSEP00000018810.1"/>
    <property type="gene ID" value="ENSCSEG00000012045.1"/>
</dbReference>
<keyword evidence="6 12" id="KW-0732">Signal</keyword>
<dbReference type="Proteomes" id="UP000265120">
    <property type="component" value="Chromosome 5"/>
</dbReference>
<dbReference type="InParanoid" id="A0A3P8W2I6"/>
<keyword evidence="7" id="KW-0256">Endoplasmic reticulum</keyword>
<dbReference type="InterPro" id="IPR009038">
    <property type="entry name" value="GOLD_dom"/>
</dbReference>
<dbReference type="GeneTree" id="ENSGT00940000159833"/>
<proteinExistence type="inferred from homology"/>
<dbReference type="GO" id="GO:0005794">
    <property type="term" value="C:Golgi apparatus"/>
    <property type="evidence" value="ECO:0007669"/>
    <property type="project" value="UniProtKB-SubCell"/>
</dbReference>
<evidence type="ECO:0000313" key="14">
    <source>
        <dbReference type="Ensembl" id="ENSCSEP00000018810.1"/>
    </source>
</evidence>
<evidence type="ECO:0000259" key="13">
    <source>
        <dbReference type="PROSITE" id="PS50866"/>
    </source>
</evidence>
<evidence type="ECO:0000256" key="6">
    <source>
        <dbReference type="ARBA" id="ARBA00022729"/>
    </source>
</evidence>
<dbReference type="PROSITE" id="PS50866">
    <property type="entry name" value="GOLD"/>
    <property type="match status" value="1"/>
</dbReference>
<dbReference type="SUPFAM" id="SSF101576">
    <property type="entry name" value="Supernatant protein factor (SPF), C-terminal domain"/>
    <property type="match status" value="1"/>
</dbReference>
<evidence type="ECO:0000256" key="1">
    <source>
        <dbReference type="ARBA" id="ARBA00004115"/>
    </source>
</evidence>
<keyword evidence="15" id="KW-1185">Reference proteome</keyword>